<protein>
    <submittedName>
        <fullName evidence="1">Uncharacterized protein</fullName>
    </submittedName>
</protein>
<gene>
    <name evidence="1" type="ORF">RHMOL_Rhmol05G0064500</name>
</gene>
<reference evidence="1" key="1">
    <citation type="submission" date="2022-02" db="EMBL/GenBank/DDBJ databases">
        <title>Plant Genome Project.</title>
        <authorList>
            <person name="Zhang R.-G."/>
        </authorList>
    </citation>
    <scope>NUCLEOTIDE SEQUENCE</scope>
    <source>
        <strain evidence="1">AT1</strain>
    </source>
</reference>
<accession>A0ACC0NKX2</accession>
<sequence length="87" mass="9254">MEDSCDQPHEAGKQIPRVSLHSTSHLGEESKEEEDEDDEVDTPVSESDTNGTSSVAELIVGQGSEIHCDLVSGGADSKLKETNLDGN</sequence>
<organism evidence="1 2">
    <name type="scientific">Rhododendron molle</name>
    <name type="common">Chinese azalea</name>
    <name type="synonym">Azalea mollis</name>
    <dbReference type="NCBI Taxonomy" id="49168"/>
    <lineage>
        <taxon>Eukaryota</taxon>
        <taxon>Viridiplantae</taxon>
        <taxon>Streptophyta</taxon>
        <taxon>Embryophyta</taxon>
        <taxon>Tracheophyta</taxon>
        <taxon>Spermatophyta</taxon>
        <taxon>Magnoliopsida</taxon>
        <taxon>eudicotyledons</taxon>
        <taxon>Gunneridae</taxon>
        <taxon>Pentapetalae</taxon>
        <taxon>asterids</taxon>
        <taxon>Ericales</taxon>
        <taxon>Ericaceae</taxon>
        <taxon>Ericoideae</taxon>
        <taxon>Rhodoreae</taxon>
        <taxon>Rhododendron</taxon>
    </lineage>
</organism>
<name>A0ACC0NKX2_RHOML</name>
<keyword evidence="2" id="KW-1185">Reference proteome</keyword>
<evidence type="ECO:0000313" key="1">
    <source>
        <dbReference type="EMBL" id="KAI8554017.1"/>
    </source>
</evidence>
<dbReference type="Proteomes" id="UP001062846">
    <property type="component" value="Chromosome 5"/>
</dbReference>
<proteinExistence type="predicted"/>
<comment type="caution">
    <text evidence="1">The sequence shown here is derived from an EMBL/GenBank/DDBJ whole genome shotgun (WGS) entry which is preliminary data.</text>
</comment>
<dbReference type="EMBL" id="CM046392">
    <property type="protein sequence ID" value="KAI8554017.1"/>
    <property type="molecule type" value="Genomic_DNA"/>
</dbReference>
<evidence type="ECO:0000313" key="2">
    <source>
        <dbReference type="Proteomes" id="UP001062846"/>
    </source>
</evidence>